<keyword evidence="2" id="KW-1185">Reference proteome</keyword>
<organism evidence="1 2">
    <name type="scientific">Lophiostoma macrostomum CBS 122681</name>
    <dbReference type="NCBI Taxonomy" id="1314788"/>
    <lineage>
        <taxon>Eukaryota</taxon>
        <taxon>Fungi</taxon>
        <taxon>Dikarya</taxon>
        <taxon>Ascomycota</taxon>
        <taxon>Pezizomycotina</taxon>
        <taxon>Dothideomycetes</taxon>
        <taxon>Pleosporomycetidae</taxon>
        <taxon>Pleosporales</taxon>
        <taxon>Lophiostomataceae</taxon>
        <taxon>Lophiostoma</taxon>
    </lineage>
</organism>
<gene>
    <name evidence="1" type="ORF">K491DRAFT_783525</name>
</gene>
<protein>
    <submittedName>
        <fullName evidence="1">Uncharacterized protein</fullName>
    </submittedName>
</protein>
<evidence type="ECO:0000313" key="1">
    <source>
        <dbReference type="EMBL" id="KAF2649180.1"/>
    </source>
</evidence>
<reference evidence="1" key="1">
    <citation type="journal article" date="2020" name="Stud. Mycol.">
        <title>101 Dothideomycetes genomes: a test case for predicting lifestyles and emergence of pathogens.</title>
        <authorList>
            <person name="Haridas S."/>
            <person name="Albert R."/>
            <person name="Binder M."/>
            <person name="Bloem J."/>
            <person name="Labutti K."/>
            <person name="Salamov A."/>
            <person name="Andreopoulos B."/>
            <person name="Baker S."/>
            <person name="Barry K."/>
            <person name="Bills G."/>
            <person name="Bluhm B."/>
            <person name="Cannon C."/>
            <person name="Castanera R."/>
            <person name="Culley D."/>
            <person name="Daum C."/>
            <person name="Ezra D."/>
            <person name="Gonzalez J."/>
            <person name="Henrissat B."/>
            <person name="Kuo A."/>
            <person name="Liang C."/>
            <person name="Lipzen A."/>
            <person name="Lutzoni F."/>
            <person name="Magnuson J."/>
            <person name="Mondo S."/>
            <person name="Nolan M."/>
            <person name="Ohm R."/>
            <person name="Pangilinan J."/>
            <person name="Park H.-J."/>
            <person name="Ramirez L."/>
            <person name="Alfaro M."/>
            <person name="Sun H."/>
            <person name="Tritt A."/>
            <person name="Yoshinaga Y."/>
            <person name="Zwiers L.-H."/>
            <person name="Turgeon B."/>
            <person name="Goodwin S."/>
            <person name="Spatafora J."/>
            <person name="Crous P."/>
            <person name="Grigoriev I."/>
        </authorList>
    </citation>
    <scope>NUCLEOTIDE SEQUENCE</scope>
    <source>
        <strain evidence="1">CBS 122681</strain>
    </source>
</reference>
<dbReference type="AlphaFoldDB" id="A0A6A6SNJ3"/>
<dbReference type="EMBL" id="MU004503">
    <property type="protein sequence ID" value="KAF2649180.1"/>
    <property type="molecule type" value="Genomic_DNA"/>
</dbReference>
<evidence type="ECO:0000313" key="2">
    <source>
        <dbReference type="Proteomes" id="UP000799324"/>
    </source>
</evidence>
<sequence>MEHMREPEHIESSPQSWCRNLRRPCTPRDSFRAFQCLRLQLVCARGDHKCLGCHLEVEVHYINVSLQTQALKESF</sequence>
<name>A0A6A6SNJ3_9PLEO</name>
<proteinExistence type="predicted"/>
<dbReference type="Proteomes" id="UP000799324">
    <property type="component" value="Unassembled WGS sequence"/>
</dbReference>
<accession>A0A6A6SNJ3</accession>